<dbReference type="OrthoDB" id="2640196at2"/>
<evidence type="ECO:0000313" key="1">
    <source>
        <dbReference type="EMBL" id="OXM16461.1"/>
    </source>
</evidence>
<dbReference type="RefSeq" id="WP_089523546.1">
    <property type="nucleotide sequence ID" value="NZ_NMUQ01000001.1"/>
</dbReference>
<dbReference type="EMBL" id="NMUQ01000001">
    <property type="protein sequence ID" value="OXM16461.1"/>
    <property type="molecule type" value="Genomic_DNA"/>
</dbReference>
<dbReference type="Proteomes" id="UP000215145">
    <property type="component" value="Unassembled WGS sequence"/>
</dbReference>
<organism evidence="1 2">
    <name type="scientific">Paenibacillus herberti</name>
    <dbReference type="NCBI Taxonomy" id="1619309"/>
    <lineage>
        <taxon>Bacteria</taxon>
        <taxon>Bacillati</taxon>
        <taxon>Bacillota</taxon>
        <taxon>Bacilli</taxon>
        <taxon>Bacillales</taxon>
        <taxon>Paenibacillaceae</taxon>
        <taxon>Paenibacillus</taxon>
    </lineage>
</organism>
<name>A0A229P329_9BACL</name>
<keyword evidence="2" id="KW-1185">Reference proteome</keyword>
<gene>
    <name evidence="1" type="ORF">CGZ75_07250</name>
</gene>
<comment type="caution">
    <text evidence="1">The sequence shown here is derived from an EMBL/GenBank/DDBJ whole genome shotgun (WGS) entry which is preliminary data.</text>
</comment>
<protein>
    <submittedName>
        <fullName evidence="1">Uncharacterized protein</fullName>
    </submittedName>
</protein>
<proteinExistence type="predicted"/>
<dbReference type="AlphaFoldDB" id="A0A229P329"/>
<accession>A0A229P329</accession>
<reference evidence="1 2" key="1">
    <citation type="submission" date="2017-07" db="EMBL/GenBank/DDBJ databases">
        <title>Paenibacillus herberti R33 genome sequencing and assembly.</title>
        <authorList>
            <person name="Su W."/>
        </authorList>
    </citation>
    <scope>NUCLEOTIDE SEQUENCE [LARGE SCALE GENOMIC DNA]</scope>
    <source>
        <strain evidence="1 2">R33</strain>
    </source>
</reference>
<sequence length="192" mass="21835">MVRIKKSGLSSPLRAVMLARTAGSMLPLYREFVRDRQFSRRWSQAVKEADLDTLLLLFQEKVPFAVLDAFSTNGIGFFADFSYPAPLNSYTNATSIIPGTAQFTFSSTALRRISTAIVPLYRKLSTSRLFARHAADAVKRGDDEKLDRLLRPYVRSRFLVDIQIKSSGFQLSFKFPGSNLIYQNKFFFDKLP</sequence>
<evidence type="ECO:0000313" key="2">
    <source>
        <dbReference type="Proteomes" id="UP000215145"/>
    </source>
</evidence>